<proteinExistence type="predicted"/>
<dbReference type="Proteomes" id="UP000572528">
    <property type="component" value="Unassembled WGS sequence"/>
</dbReference>
<reference evidence="6 7" key="1">
    <citation type="submission" date="2020-07" db="EMBL/GenBank/DDBJ databases">
        <title>MOT database genomes.</title>
        <authorList>
            <person name="Joseph S."/>
            <person name="Aduse-Opoku J."/>
            <person name="Hashim A."/>
            <person name="Wade W."/>
            <person name="Curtis M."/>
        </authorList>
    </citation>
    <scope>NUCLEOTIDE SEQUENCE [LARGE SCALE GENOMIC DNA]</scope>
    <source>
        <strain evidence="6 7">WMus004</strain>
    </source>
</reference>
<dbReference type="Gene3D" id="3.30.70.360">
    <property type="match status" value="1"/>
</dbReference>
<dbReference type="SUPFAM" id="SSF53187">
    <property type="entry name" value="Zn-dependent exopeptidases"/>
    <property type="match status" value="1"/>
</dbReference>
<dbReference type="AlphaFoldDB" id="A0A853EJD1"/>
<dbReference type="SUPFAM" id="SSF55031">
    <property type="entry name" value="Bacterial exopeptidase dimerisation domain"/>
    <property type="match status" value="1"/>
</dbReference>
<evidence type="ECO:0000256" key="2">
    <source>
        <dbReference type="ARBA" id="ARBA00022801"/>
    </source>
</evidence>
<sequence length="410" mass="43095">MSASAPQPTAVRLPPLGGPDAAAPERIALELVNAFSVSGCEGPLADAVQEALEALPHLEVLRHGNTVVARTTLGRAERVVIAGHLDTVPVSERTENVPGRLERREGQEVIWGRGSVDMKGGVAVLLHLAAALSSPSRDVTWVFYDNEEVTSELNGLGRVLRERPQWLEADFAVLAEPTGAQIEGGCNGTLRLILTVHGLAAHSGRSWRGVNAVHAAAPLIERVASAPVREVEVEGLVYREGFSVVDIAAGIAMNTIPDRCRFSVNYRFAPDLSAEEALDRALRILAGLPVEGSGESGGPHAVADGAPGPGRQPAITAGTGEVEVVVDDLSPAARPGLDTPMAAELIEAVRARGGQVRPKYGWTDVARFSAAGIPAINLGPGDPMLCHTDDEHCPVAQIQDVAAILRAWLS</sequence>
<keyword evidence="2 6" id="KW-0378">Hydrolase</keyword>
<keyword evidence="1" id="KW-0479">Metal-binding</keyword>
<dbReference type="GO" id="GO:0006526">
    <property type="term" value="P:L-arginine biosynthetic process"/>
    <property type="evidence" value="ECO:0007669"/>
    <property type="project" value="TreeGrafter"/>
</dbReference>
<dbReference type="PANTHER" id="PTHR43808">
    <property type="entry name" value="ACETYLORNITHINE DEACETYLASE"/>
    <property type="match status" value="1"/>
</dbReference>
<evidence type="ECO:0000256" key="3">
    <source>
        <dbReference type="NCBIfam" id="TIGR01900"/>
    </source>
</evidence>
<feature type="region of interest" description="Disordered" evidence="4">
    <location>
        <begin position="292"/>
        <end position="314"/>
    </location>
</feature>
<evidence type="ECO:0000259" key="5">
    <source>
        <dbReference type="Pfam" id="PF07687"/>
    </source>
</evidence>
<evidence type="ECO:0000256" key="4">
    <source>
        <dbReference type="SAM" id="MobiDB-lite"/>
    </source>
</evidence>
<dbReference type="PANTHER" id="PTHR43808:SF31">
    <property type="entry name" value="N-ACETYL-L-CITRULLINE DEACETYLASE"/>
    <property type="match status" value="1"/>
</dbReference>
<dbReference type="GO" id="GO:0046872">
    <property type="term" value="F:metal ion binding"/>
    <property type="evidence" value="ECO:0007669"/>
    <property type="project" value="UniProtKB-KW"/>
</dbReference>
<dbReference type="Pfam" id="PF01546">
    <property type="entry name" value="Peptidase_M20"/>
    <property type="match status" value="1"/>
</dbReference>
<organism evidence="6 7">
    <name type="scientific">Actinomyces bowdenii</name>
    <dbReference type="NCBI Taxonomy" id="131109"/>
    <lineage>
        <taxon>Bacteria</taxon>
        <taxon>Bacillati</taxon>
        <taxon>Actinomycetota</taxon>
        <taxon>Actinomycetes</taxon>
        <taxon>Actinomycetales</taxon>
        <taxon>Actinomycetaceae</taxon>
        <taxon>Actinomyces</taxon>
    </lineage>
</organism>
<dbReference type="InterPro" id="IPR002933">
    <property type="entry name" value="Peptidase_M20"/>
</dbReference>
<protein>
    <recommendedName>
        <fullName evidence="3">Succinyl-diaminopimelate desuccinylase</fullName>
        <ecNumber evidence="3">3.5.1.18</ecNumber>
    </recommendedName>
</protein>
<comment type="caution">
    <text evidence="6">The sequence shown here is derived from an EMBL/GenBank/DDBJ whole genome shotgun (WGS) entry which is preliminary data.</text>
</comment>
<dbReference type="RefSeq" id="WP_179899304.1">
    <property type="nucleotide sequence ID" value="NZ_JACBXV010000001.1"/>
</dbReference>
<dbReference type="InterPro" id="IPR036264">
    <property type="entry name" value="Bact_exopeptidase_dim_dom"/>
</dbReference>
<name>A0A853EJD1_9ACTO</name>
<accession>A0A853EJD1</accession>
<evidence type="ECO:0000256" key="1">
    <source>
        <dbReference type="ARBA" id="ARBA00022723"/>
    </source>
</evidence>
<evidence type="ECO:0000313" key="6">
    <source>
        <dbReference type="EMBL" id="NYS67956.1"/>
    </source>
</evidence>
<dbReference type="GO" id="GO:0008777">
    <property type="term" value="F:acetylornithine deacetylase activity"/>
    <property type="evidence" value="ECO:0007669"/>
    <property type="project" value="TreeGrafter"/>
</dbReference>
<dbReference type="Pfam" id="PF07687">
    <property type="entry name" value="M20_dimer"/>
    <property type="match status" value="1"/>
</dbReference>
<dbReference type="EMBL" id="JACBXV010000001">
    <property type="protein sequence ID" value="NYS67956.1"/>
    <property type="molecule type" value="Genomic_DNA"/>
</dbReference>
<dbReference type="InterPro" id="IPR050072">
    <property type="entry name" value="Peptidase_M20A"/>
</dbReference>
<dbReference type="InterPro" id="IPR010174">
    <property type="entry name" value="Succinyl-DAP_deSuclase_DapE"/>
</dbReference>
<dbReference type="GO" id="GO:0009089">
    <property type="term" value="P:lysine biosynthetic process via diaminopimelate"/>
    <property type="evidence" value="ECO:0007669"/>
    <property type="project" value="UniProtKB-UniRule"/>
</dbReference>
<gene>
    <name evidence="6" type="primary">dapE</name>
    <name evidence="6" type="ORF">HZZ05_00080</name>
</gene>
<dbReference type="InterPro" id="IPR011650">
    <property type="entry name" value="Peptidase_M20_dimer"/>
</dbReference>
<dbReference type="GO" id="GO:0009014">
    <property type="term" value="F:succinyl-diaminopimelate desuccinylase activity"/>
    <property type="evidence" value="ECO:0007669"/>
    <property type="project" value="UniProtKB-UniRule"/>
</dbReference>
<evidence type="ECO:0000313" key="7">
    <source>
        <dbReference type="Proteomes" id="UP000572528"/>
    </source>
</evidence>
<feature type="domain" description="Peptidase M20 dimerisation" evidence="5">
    <location>
        <begin position="188"/>
        <end position="285"/>
    </location>
</feature>
<dbReference type="Gene3D" id="3.40.630.10">
    <property type="entry name" value="Zn peptidases"/>
    <property type="match status" value="1"/>
</dbReference>
<dbReference type="EC" id="3.5.1.18" evidence="3"/>
<dbReference type="NCBIfam" id="TIGR01900">
    <property type="entry name" value="dapE-gram_pos"/>
    <property type="match status" value="1"/>
</dbReference>